<feature type="region of interest" description="Disordered" evidence="1">
    <location>
        <begin position="2641"/>
        <end position="2665"/>
    </location>
</feature>
<feature type="compositionally biased region" description="Basic and acidic residues" evidence="1">
    <location>
        <begin position="2652"/>
        <end position="2665"/>
    </location>
</feature>
<feature type="domain" description="Sacsin/Nov" evidence="3">
    <location>
        <begin position="1144"/>
        <end position="1329"/>
    </location>
</feature>
<dbReference type="Gene3D" id="3.30.565.10">
    <property type="entry name" value="Histidine kinase-like ATPase, C-terminal domain"/>
    <property type="match status" value="1"/>
</dbReference>
<dbReference type="OrthoDB" id="1262810at2759"/>
<feature type="region of interest" description="Disordered" evidence="1">
    <location>
        <begin position="317"/>
        <end position="433"/>
    </location>
</feature>
<evidence type="ECO:0000259" key="3">
    <source>
        <dbReference type="Pfam" id="PF25794"/>
    </source>
</evidence>
<dbReference type="GO" id="GO:0048364">
    <property type="term" value="P:root development"/>
    <property type="evidence" value="ECO:0007669"/>
    <property type="project" value="TreeGrafter"/>
</dbReference>
<protein>
    <submittedName>
        <fullName evidence="4">Histidine kinase-, DNA gyrase B-, and HSP90-like ATPase family protein</fullName>
    </submittedName>
</protein>
<accession>A0A2U1PHU2</accession>
<dbReference type="SUPFAM" id="SSF55874">
    <property type="entry name" value="ATPase domain of HSP90 chaperone/DNA topoisomerase II/histidine kinase"/>
    <property type="match status" value="1"/>
</dbReference>
<dbReference type="InterPro" id="IPR036890">
    <property type="entry name" value="HATPase_C_sf"/>
</dbReference>
<dbReference type="NCBIfam" id="NF047352">
    <property type="entry name" value="P_loop_sacsin"/>
    <property type="match status" value="1"/>
</dbReference>
<dbReference type="PANTHER" id="PTHR32387">
    <property type="entry name" value="WU:FJ29H11"/>
    <property type="match status" value="1"/>
</dbReference>
<dbReference type="EMBL" id="PKPP01001134">
    <property type="protein sequence ID" value="PWA85334.1"/>
    <property type="molecule type" value="Genomic_DNA"/>
</dbReference>
<dbReference type="STRING" id="35608.A0A2U1PHU2"/>
<feature type="domain" description="Protein NO VEIN C-terminal" evidence="2">
    <location>
        <begin position="2761"/>
        <end position="2844"/>
    </location>
</feature>
<evidence type="ECO:0000256" key="1">
    <source>
        <dbReference type="SAM" id="MobiDB-lite"/>
    </source>
</evidence>
<dbReference type="Proteomes" id="UP000245207">
    <property type="component" value="Unassembled WGS sequence"/>
</dbReference>
<feature type="region of interest" description="Disordered" evidence="1">
    <location>
        <begin position="46"/>
        <end position="70"/>
    </location>
</feature>
<sequence>MYNRPPFNPRNNHRNNHQPPPQQPQPPYLNQLNYLLNNFYHQQQPNPNITTQYFNPPPIESSQSQSFNPYNNNQVASSNRYVLIERIDKAAAKARREVIANSEYVSVMKVSQNVLLALESCSWDALGVQMHHVPALYSLMMIEGKINAFINCFIRVWKVTTLADLEAAICKNEGVQQFEELELGPLIRHPLIIDYFCVSPDSTRAFEISSQEVLNYLVEFMDANKGAEIKADELLDFIAKERSVDSKEKLHVRIQSLGLHISFIRQARPLEVATIKKYLPSSGKKTKKRPLFTSQKKQLDDNFSVISQRIKSFSTEHGNKHIRFKSSSEDEDDDEDDGDDIETDDNEDEACLTSQSKNSSQEMKSCDRVSSCPYPSAIEEKTRLGILGEKEESPSLDSNEGKKSSNKKRKADAIDSTSNASRKIPKGGSDKQGYVGINLSKKVSCKLKHQADMSLDHDSMMTFITLWKDRCKGKDVFKVMKQMIRFYKPDMPKIPRKISRGLYKSYPLVGLINVAIRSIKRGMWDSMYDTLQALEQEEAVKDPMDHTDNVTIETEQTDTRLVNKHSSKQHCGECFCFNSCLIDPICLLGNVITLIQPLYGIALVVVHRGFAKTLTLSIFLAKVMFYLFDSLEIKIMEMDLFFDNESKLQLCASIFISFFICSMQKNNLDVSSDSNSVFGKNAFFHRSLFKCEVWITQQFAVENFESFGYGDFLTLLERKVSALPFFVQTYLGSNGTHNKPSLKASMSHQLLDLLVAQASHSLSEKESLSIQNVLELLTMQFPLIPFSIDKEGSLEALEDIVKSNKSNPVSKSVLFSSALLSPQNVNSSSETHISSKDAIEVLLTAPMLKDLNKWSHWDVLFAPSLGPLTIWLLNETNTKELLCLVTRSGNVIRIDHTATVDSFLEASIRGCPFRTALNLLSLFVLYGGEKNVPSSLLKCHAEKAFKVIMNNKDQSEDKSEHNMGIVNASKFVLECLAYLPTEFRCFATNLLLSGFRSIAKDAPSAILSQCRHAEDHLMLHEIGLSLGIMEWINDYKSKKSSGFDQEKDMSTSYPPADRKGIISTKVDVHRAEGKVGSVIGRNMGVKQRSSTSNNGEDSAKKIIESIRREEFGLDPNISTKEDSILKKQHARLGRALHCLSQELYSQDSHFLLELVQNADDNVYPCDVEPTLTFILQEASVIVLNNERGFSVENIKALCDVGNSTKKEPSAGYIGKKGIGFKSVFRVTDAPEIHSNGFHIKFDISNGQIGFVLPTVVQPCNIDMFSQLVSVDSDTTNEKRWNTCIVLPFRSKKKEGFSVENLISMFSDLHPSLLLFLHRLECIKFRNLLNDSLVVMRKEVLRDGIVNVTVGKDKMTWFVKSHKLQSDHIRHDVQTTEISMALMLEDSDNGYYNPKLEHQPVFAFLPLRNYGLKFIIQADFILPSSREEVDGDSPWNQWLLSEFPNLFVSAELSFCSLPCFSKNPAKGISVFMSFVPLGGEVHGFFSCLPRMIISKLRMSNCLLLEGDSNEWVPPCKVLRNWTEQTRSILPDNLMKEHLGIGYLNKDTVLTDSLARALGIEECGPKVLIQIMQSLCRAGALKSMGLSWLSSWLNVMFSMSVSECQSDIISSLNELPFIPLLDGNYGSIDEGAIWLHTDPDHGLEAFGNLYSKLRIVNPALFNDSHAANITQMLYKVGVQRLSAHEVLKVHILPAICDEKVMSEKSSCPECLVEKEHILSQLRNNAFISTNHGYKRLVDVPIHFSKKFGNPVDMSKLVGGTDMKWFEIDTSYLKHPVYKSSSGGKSKWRKFLQELGVTDFVQIVEVEKLISDIPHTVIKNMMLDDDCISSGSIVKDYDSEELMHLLSIISSNGDGEKGKYLMEVLDKLWDDYFSDKITGLCSVNGQNKPFKSSILRILCSIRWMASNIDDQLHFPNELFHNCEVVCSVLGDKAPYAVPKGTSVKLINDIGLKNTVNLDDALSALEVWRRSEKPFRASISQMSKFYTYIWNEMSTSKQKIVESLLSQAFIFVPYSFSSTSTNEVVSGLFLSPSEVYWHDSTGSMEQTKSTHPKFDQDITHHPFSKMLCNVYPGLHYFFVKEFGVAENPPLLSYLQTLQQLSSESLPSQTAKTVFQVFIRWMASNIDDQLHFPNELFHNSEVVCSVLGDKAPYAVPKGTSVKLINDIGLKNTVNLDDALSALEVWRRSEKPFRASISQMSKFYTYIWNEMSTSKQKIVESLLSQAFIFVPYSFSSTNEVVSGLFLSPSEVYWHDSTGSMEQTKSTHPKFDQDITHHPFSKMLCNVYPGLHYFFVKEFGVAENPPLLSYLQTLQQLSSESLPSQTAKTVFQVFQKWSDGLDSGVLSCDDIDFLKKRMEEKDMRILPTVQDLWVSLHQSFGLICWCDDEKLKKEFKNLKNVDFLFLGDLTTEEKQMLQDKVSVLFRRLGIPSLSEVVTREAIYYGPTDSSFKTSLVSWALPFAQRYIYSIHPNEYAEFKLSGFKNLNSLKIVVVEKLFYKNVIKKFGIQSTKRRECSCLLQDNILYTTRESDTHSLFMELSRFLVAKIPELHLANFLHMITTMAESGSTEEQMESFITNNQNLSKLPSDESQWTISISSPEEDNDIPTTSSCLSLEDLNRPKAAKKFSNSSWPPVNWKSAPGFEHAVNTKAHGNPNPQKRQDVTEGLKDKSDVTDGLIESDADQIIEENPALMIPSVILEEEQDIKDQSDSGIVKDSSKDTLDNGKSMVSAAVTGHNRPNTSSSNLINTNQLNWGTVTPQQVITGRTGELVAFQYFAEKHGVKSVRWVNEVKESGLPFDIVIEGENNSKEYVEVKATSNANKDWFVISIKEWQFAVEQGESFTIARVLVSNGNLARITTYRNPVKLCQSRHLQLAILSSK</sequence>
<dbReference type="GO" id="GO:0016301">
    <property type="term" value="F:kinase activity"/>
    <property type="evidence" value="ECO:0007669"/>
    <property type="project" value="UniProtKB-KW"/>
</dbReference>
<dbReference type="GO" id="GO:0009793">
    <property type="term" value="P:embryo development ending in seed dormancy"/>
    <property type="evidence" value="ECO:0007669"/>
    <property type="project" value="TreeGrafter"/>
</dbReference>
<name>A0A2U1PHU2_ARTAN</name>
<gene>
    <name evidence="4" type="ORF">CTI12_AA151410</name>
</gene>
<evidence type="ECO:0000259" key="2">
    <source>
        <dbReference type="Pfam" id="PF13020"/>
    </source>
</evidence>
<dbReference type="Pfam" id="PF25794">
    <property type="entry name" value="SACS"/>
    <property type="match status" value="1"/>
</dbReference>
<keyword evidence="4" id="KW-0808">Transferase</keyword>
<evidence type="ECO:0000313" key="4">
    <source>
        <dbReference type="EMBL" id="PWA85334.1"/>
    </source>
</evidence>
<dbReference type="InterPro" id="IPR052957">
    <property type="entry name" value="Auxin_embryo_med"/>
</dbReference>
<feature type="compositionally biased region" description="Acidic residues" evidence="1">
    <location>
        <begin position="329"/>
        <end position="350"/>
    </location>
</feature>
<keyword evidence="4" id="KW-0418">Kinase</keyword>
<dbReference type="PANTHER" id="PTHR32387:SF0">
    <property type="entry name" value="PROTEIN NO VEIN"/>
    <property type="match status" value="1"/>
</dbReference>
<feature type="region of interest" description="Disordered" evidence="1">
    <location>
        <begin position="1"/>
        <end position="28"/>
    </location>
</feature>
<dbReference type="GO" id="GO:0010305">
    <property type="term" value="P:leaf vascular tissue pattern formation"/>
    <property type="evidence" value="ECO:0007669"/>
    <property type="project" value="TreeGrafter"/>
</dbReference>
<dbReference type="InterPro" id="IPR024975">
    <property type="entry name" value="NOV_C"/>
</dbReference>
<feature type="compositionally biased region" description="Pro residues" evidence="1">
    <location>
        <begin position="18"/>
        <end position="27"/>
    </location>
</feature>
<comment type="caution">
    <text evidence="4">The sequence shown here is derived from an EMBL/GenBank/DDBJ whole genome shotgun (WGS) entry which is preliminary data.</text>
</comment>
<feature type="compositionally biased region" description="Basic and acidic residues" evidence="1">
    <location>
        <begin position="378"/>
        <end position="403"/>
    </location>
</feature>
<dbReference type="GO" id="GO:0005634">
    <property type="term" value="C:nucleus"/>
    <property type="evidence" value="ECO:0007669"/>
    <property type="project" value="TreeGrafter"/>
</dbReference>
<proteinExistence type="predicted"/>
<organism evidence="4 5">
    <name type="scientific">Artemisia annua</name>
    <name type="common">Sweet wormwood</name>
    <dbReference type="NCBI Taxonomy" id="35608"/>
    <lineage>
        <taxon>Eukaryota</taxon>
        <taxon>Viridiplantae</taxon>
        <taxon>Streptophyta</taxon>
        <taxon>Embryophyta</taxon>
        <taxon>Tracheophyta</taxon>
        <taxon>Spermatophyta</taxon>
        <taxon>Magnoliopsida</taxon>
        <taxon>eudicotyledons</taxon>
        <taxon>Gunneridae</taxon>
        <taxon>Pentapetalae</taxon>
        <taxon>asterids</taxon>
        <taxon>campanulids</taxon>
        <taxon>Asterales</taxon>
        <taxon>Asteraceae</taxon>
        <taxon>Asteroideae</taxon>
        <taxon>Anthemideae</taxon>
        <taxon>Artemisiinae</taxon>
        <taxon>Artemisia</taxon>
    </lineage>
</organism>
<keyword evidence="5" id="KW-1185">Reference proteome</keyword>
<dbReference type="Pfam" id="PF13020">
    <property type="entry name" value="NOV_C"/>
    <property type="match status" value="1"/>
</dbReference>
<reference evidence="4 5" key="1">
    <citation type="journal article" date="2018" name="Mol. Plant">
        <title>The genome of Artemisia annua provides insight into the evolution of Asteraceae family and artemisinin biosynthesis.</title>
        <authorList>
            <person name="Shen Q."/>
            <person name="Zhang L."/>
            <person name="Liao Z."/>
            <person name="Wang S."/>
            <person name="Yan T."/>
            <person name="Shi P."/>
            <person name="Liu M."/>
            <person name="Fu X."/>
            <person name="Pan Q."/>
            <person name="Wang Y."/>
            <person name="Lv Z."/>
            <person name="Lu X."/>
            <person name="Zhang F."/>
            <person name="Jiang W."/>
            <person name="Ma Y."/>
            <person name="Chen M."/>
            <person name="Hao X."/>
            <person name="Li L."/>
            <person name="Tang Y."/>
            <person name="Lv G."/>
            <person name="Zhou Y."/>
            <person name="Sun X."/>
            <person name="Brodelius P.E."/>
            <person name="Rose J.K.C."/>
            <person name="Tang K."/>
        </authorList>
    </citation>
    <scope>NUCLEOTIDE SEQUENCE [LARGE SCALE GENOMIC DNA]</scope>
    <source>
        <strain evidence="5">cv. Huhao1</strain>
        <tissue evidence="4">Leaf</tissue>
    </source>
</reference>
<evidence type="ECO:0000313" key="5">
    <source>
        <dbReference type="Proteomes" id="UP000245207"/>
    </source>
</evidence>
<dbReference type="InterPro" id="IPR058210">
    <property type="entry name" value="SACS/Nov_dom"/>
</dbReference>
<feature type="region of interest" description="Disordered" evidence="1">
    <location>
        <begin position="2698"/>
        <end position="2717"/>
    </location>
</feature>
<feature type="compositionally biased region" description="Polar residues" evidence="1">
    <location>
        <begin position="352"/>
        <end position="363"/>
    </location>
</feature>